<accession>A0A9D1PVR6</accession>
<protein>
    <recommendedName>
        <fullName evidence="1">Zorya protein ZorC EH domain-containing protein</fullName>
    </recommendedName>
</protein>
<comment type="caution">
    <text evidence="2">The sequence shown here is derived from an EMBL/GenBank/DDBJ whole genome shotgun (WGS) entry which is preliminary data.</text>
</comment>
<proteinExistence type="predicted"/>
<dbReference type="Pfam" id="PF15611">
    <property type="entry name" value="EH_Signature"/>
    <property type="match status" value="1"/>
</dbReference>
<dbReference type="Proteomes" id="UP000886752">
    <property type="component" value="Unassembled WGS sequence"/>
</dbReference>
<evidence type="ECO:0000313" key="3">
    <source>
        <dbReference type="Proteomes" id="UP000886752"/>
    </source>
</evidence>
<sequence>MKLSELGIQQLIAPVRAAQTPPAEDTFFAVLTARVEQTLKGAMGKGGAFQRRKEELLACPSQTKMISVMRSPAYIRPLIAIWSENGTRSPARIPCTTLLLRHILALAQQTRRRRLGRIALRELFALFFYRFDQFLDFATMCDVLRQQLAQFQEGELLFGLDRLKSRAELFLCKDGHTNLALMARRSNRFLNDEARYWGIPEDSRLVQLSLIPYYIAPLRELAANQTHPILNELQLQQIYETPVDDTWRLGHVVMTTLMDTLMKHSVSPSEEWRNTILAIGGDPRVPSTNRQYRLWWLPLSEKYREAMCAWLSEMDMELFLQILKEFAQRQGSDALQRMYPPREHMLRALFRKKLVKGTRLFLSDEARNYVLQHLKNEKYVPSFARISDYAQPGFAMFYLNLGSVHMIEGTHNFKVRLYDKLPPRTPLQDYSSSVSAAAMRDIGSKYRYYFGNENGVLEQVHQGKWQSKVLNFMIRHGIRNLNESDVMDRSDFYSMLQGRR</sequence>
<name>A0A9D1PVR6_9BACT</name>
<dbReference type="InterPro" id="IPR028943">
    <property type="entry name" value="ZorC_EH_Signature_dom"/>
</dbReference>
<evidence type="ECO:0000259" key="1">
    <source>
        <dbReference type="Pfam" id="PF15611"/>
    </source>
</evidence>
<dbReference type="EMBL" id="DXHV01000048">
    <property type="protein sequence ID" value="HIW00429.1"/>
    <property type="molecule type" value="Genomic_DNA"/>
</dbReference>
<reference evidence="2" key="1">
    <citation type="journal article" date="2021" name="PeerJ">
        <title>Extensive microbial diversity within the chicken gut microbiome revealed by metagenomics and culture.</title>
        <authorList>
            <person name="Gilroy R."/>
            <person name="Ravi A."/>
            <person name="Getino M."/>
            <person name="Pursley I."/>
            <person name="Horton D.L."/>
            <person name="Alikhan N.F."/>
            <person name="Baker D."/>
            <person name="Gharbi K."/>
            <person name="Hall N."/>
            <person name="Watson M."/>
            <person name="Adriaenssens E.M."/>
            <person name="Foster-Nyarko E."/>
            <person name="Jarju S."/>
            <person name="Secka A."/>
            <person name="Antonio M."/>
            <person name="Oren A."/>
            <person name="Chaudhuri R.R."/>
            <person name="La Ragione R."/>
            <person name="Hildebrand F."/>
            <person name="Pallen M.J."/>
        </authorList>
    </citation>
    <scope>NUCLEOTIDE SEQUENCE</scope>
    <source>
        <strain evidence="2">ChiHecec2B26-446</strain>
    </source>
</reference>
<reference evidence="2" key="2">
    <citation type="submission" date="2021-04" db="EMBL/GenBank/DDBJ databases">
        <authorList>
            <person name="Gilroy R."/>
        </authorList>
    </citation>
    <scope>NUCLEOTIDE SEQUENCE</scope>
    <source>
        <strain evidence="2">ChiHecec2B26-446</strain>
    </source>
</reference>
<feature type="domain" description="Zorya protein ZorC EH" evidence="1">
    <location>
        <begin position="33"/>
        <end position="471"/>
    </location>
</feature>
<gene>
    <name evidence="2" type="ORF">H9894_04495</name>
</gene>
<evidence type="ECO:0000313" key="2">
    <source>
        <dbReference type="EMBL" id="HIW00429.1"/>
    </source>
</evidence>
<organism evidence="2 3">
    <name type="scientific">Candidatus Desulfovibrio intestinipullorum</name>
    <dbReference type="NCBI Taxonomy" id="2838536"/>
    <lineage>
        <taxon>Bacteria</taxon>
        <taxon>Pseudomonadati</taxon>
        <taxon>Thermodesulfobacteriota</taxon>
        <taxon>Desulfovibrionia</taxon>
        <taxon>Desulfovibrionales</taxon>
        <taxon>Desulfovibrionaceae</taxon>
        <taxon>Desulfovibrio</taxon>
    </lineage>
</organism>
<dbReference type="AlphaFoldDB" id="A0A9D1PVR6"/>